<protein>
    <submittedName>
        <fullName evidence="1">Uncharacterized protein</fullName>
    </submittedName>
</protein>
<evidence type="ECO:0000313" key="1">
    <source>
        <dbReference type="EMBL" id="NQE37680.1"/>
    </source>
</evidence>
<gene>
    <name evidence="1" type="ORF">E5S67_05455</name>
</gene>
<name>A0ABX2D700_9CYAN</name>
<keyword evidence="2" id="KW-1185">Reference proteome</keyword>
<evidence type="ECO:0000313" key="2">
    <source>
        <dbReference type="Proteomes" id="UP000702425"/>
    </source>
</evidence>
<accession>A0ABX2D700</accession>
<dbReference type="EMBL" id="SRRZ01000145">
    <property type="protein sequence ID" value="NQE37680.1"/>
    <property type="molecule type" value="Genomic_DNA"/>
</dbReference>
<dbReference type="Proteomes" id="UP000702425">
    <property type="component" value="Unassembled WGS sequence"/>
</dbReference>
<organism evidence="1 2">
    <name type="scientific">Microcoleus asticus IPMA8</name>
    <dbReference type="NCBI Taxonomy" id="2563858"/>
    <lineage>
        <taxon>Bacteria</taxon>
        <taxon>Bacillati</taxon>
        <taxon>Cyanobacteriota</taxon>
        <taxon>Cyanophyceae</taxon>
        <taxon>Oscillatoriophycideae</taxon>
        <taxon>Oscillatoriales</taxon>
        <taxon>Microcoleaceae</taxon>
        <taxon>Microcoleus</taxon>
        <taxon>Microcoleus asticus</taxon>
    </lineage>
</organism>
<comment type="caution">
    <text evidence="1">The sequence shown here is derived from an EMBL/GenBank/DDBJ whole genome shotgun (WGS) entry which is preliminary data.</text>
</comment>
<proteinExistence type="predicted"/>
<sequence length="55" mass="5977">MLSIASACRASAPSKYTQIIIQIVALNLAVAGMGAPRNQTDLERVYANFLFYSQV</sequence>
<reference evidence="1 2" key="1">
    <citation type="journal article" date="2020" name="Sci. Rep.">
        <title>A novel cyanobacterial geosmin producer, revising GeoA distribution and dispersion patterns in Bacteria.</title>
        <authorList>
            <person name="Churro C."/>
            <person name="Semedo-Aguiar A.P."/>
            <person name="Silva A.D."/>
            <person name="Pereira-Leal J.B."/>
            <person name="Leite R.B."/>
        </authorList>
    </citation>
    <scope>NUCLEOTIDE SEQUENCE [LARGE SCALE GENOMIC DNA]</scope>
    <source>
        <strain evidence="1 2">IPMA8</strain>
    </source>
</reference>